<keyword evidence="2" id="KW-1185">Reference proteome</keyword>
<evidence type="ECO:0000313" key="2">
    <source>
        <dbReference type="Proteomes" id="UP001291623"/>
    </source>
</evidence>
<accession>A0AAE1QZZ5</accession>
<sequence length="258" mass="29284">MDDIAVLSIHEQWIRIGHNKPMRLLDWFCEGLESVRVTIGDIREGLESRLLDMVHGKRVMIDDDTKSMDINEPSLMDVTHDTINSTQEGKAWKATCLTIKFGEGRAFFVVIVGRSHEIYASRRNQTKVEHAHSSAVERLLNCEEHQLRSCGLLRSGRNCLNSMKESREVPPLAKPPLQANPFVWPALTQVRVLRSLKTHARLRVFSPVLQIELPKGVLAGTAQRDVGSIPAMPHPSRCLRHWEISDGYMDFMSPPYIT</sequence>
<dbReference type="AlphaFoldDB" id="A0AAE1QZZ5"/>
<protein>
    <submittedName>
        <fullName evidence="1">Uncharacterized protein</fullName>
    </submittedName>
</protein>
<organism evidence="1 2">
    <name type="scientific">Anisodus tanguticus</name>
    <dbReference type="NCBI Taxonomy" id="243964"/>
    <lineage>
        <taxon>Eukaryota</taxon>
        <taxon>Viridiplantae</taxon>
        <taxon>Streptophyta</taxon>
        <taxon>Embryophyta</taxon>
        <taxon>Tracheophyta</taxon>
        <taxon>Spermatophyta</taxon>
        <taxon>Magnoliopsida</taxon>
        <taxon>eudicotyledons</taxon>
        <taxon>Gunneridae</taxon>
        <taxon>Pentapetalae</taxon>
        <taxon>asterids</taxon>
        <taxon>lamiids</taxon>
        <taxon>Solanales</taxon>
        <taxon>Solanaceae</taxon>
        <taxon>Solanoideae</taxon>
        <taxon>Hyoscyameae</taxon>
        <taxon>Anisodus</taxon>
    </lineage>
</organism>
<gene>
    <name evidence="1" type="ORF">RND71_038444</name>
</gene>
<evidence type="ECO:0000313" key="1">
    <source>
        <dbReference type="EMBL" id="KAK4342628.1"/>
    </source>
</evidence>
<reference evidence="1" key="1">
    <citation type="submission" date="2023-12" db="EMBL/GenBank/DDBJ databases">
        <title>Genome assembly of Anisodus tanguticus.</title>
        <authorList>
            <person name="Wang Y.-J."/>
        </authorList>
    </citation>
    <scope>NUCLEOTIDE SEQUENCE</scope>
    <source>
        <strain evidence="1">KB-2021</strain>
        <tissue evidence="1">Leaf</tissue>
    </source>
</reference>
<proteinExistence type="predicted"/>
<dbReference type="EMBL" id="JAVYJV010000021">
    <property type="protein sequence ID" value="KAK4342628.1"/>
    <property type="molecule type" value="Genomic_DNA"/>
</dbReference>
<dbReference type="Proteomes" id="UP001291623">
    <property type="component" value="Unassembled WGS sequence"/>
</dbReference>
<comment type="caution">
    <text evidence="1">The sequence shown here is derived from an EMBL/GenBank/DDBJ whole genome shotgun (WGS) entry which is preliminary data.</text>
</comment>
<name>A0AAE1QZZ5_9SOLA</name>